<evidence type="ECO:0000313" key="4">
    <source>
        <dbReference type="Proteomes" id="UP000597989"/>
    </source>
</evidence>
<reference evidence="2 5" key="2">
    <citation type="journal article" date="2019" name="Int. J. Syst. Evol. Microbiol.">
        <title>The Global Catalogue of Microorganisms (GCM) 10K type strain sequencing project: providing services to taxonomists for standard genome sequencing and annotation.</title>
        <authorList>
            <consortium name="The Broad Institute Genomics Platform"/>
            <consortium name="The Broad Institute Genome Sequencing Center for Infectious Disease"/>
            <person name="Wu L."/>
            <person name="Ma J."/>
        </authorList>
    </citation>
    <scope>NUCLEOTIDE SEQUENCE [LARGE SCALE GENOMIC DNA]</scope>
    <source>
        <strain evidence="2 5">JCM 10664</strain>
    </source>
</reference>
<reference evidence="3 4" key="1">
    <citation type="journal article" date="2014" name="Int. J. Syst. Evol. Microbiol.">
        <title>Complete genome sequence of Corynebacterium casei LMG S-19264T (=DSM 44701T), isolated from a smear-ripened cheese.</title>
        <authorList>
            <consortium name="US DOE Joint Genome Institute (JGI-PGF)"/>
            <person name="Walter F."/>
            <person name="Albersmeier A."/>
            <person name="Kalinowski J."/>
            <person name="Ruckert C."/>
        </authorList>
    </citation>
    <scope>NUCLEOTIDE SEQUENCE [LARGE SCALE GENOMIC DNA]</scope>
    <source>
        <strain evidence="3 4">CGMCC 4.7206</strain>
    </source>
</reference>
<accession>A0A917KDY4</accession>
<sequence length="59" mass="5883">MCGVRSPTVILCNSSSLIGAASSGVDDITAPFPGVAANTANSPKPTTERGGTDTHHRSA</sequence>
<dbReference type="EMBL" id="BMMT01000031">
    <property type="protein sequence ID" value="GGJ07013.1"/>
    <property type="molecule type" value="Genomic_DNA"/>
</dbReference>
<feature type="compositionally biased region" description="Basic and acidic residues" evidence="1">
    <location>
        <begin position="46"/>
        <end position="59"/>
    </location>
</feature>
<dbReference type="Proteomes" id="UP001500220">
    <property type="component" value="Unassembled WGS sequence"/>
</dbReference>
<gene>
    <name evidence="2" type="ORF">GCM10009545_35060</name>
    <name evidence="3" type="ORF">GCM10011581_49910</name>
</gene>
<feature type="region of interest" description="Disordered" evidence="1">
    <location>
        <begin position="35"/>
        <end position="59"/>
    </location>
</feature>
<dbReference type="EMBL" id="BAAAHC010000013">
    <property type="protein sequence ID" value="GAA0529621.1"/>
    <property type="molecule type" value="Genomic_DNA"/>
</dbReference>
<name>A0A917KDY4_9PSEU</name>
<dbReference type="AlphaFoldDB" id="A0A917KDY4"/>
<comment type="caution">
    <text evidence="3">The sequence shown here is derived from an EMBL/GenBank/DDBJ whole genome shotgun (WGS) entry which is preliminary data.</text>
</comment>
<protein>
    <submittedName>
        <fullName evidence="3">Uncharacterized protein</fullName>
    </submittedName>
</protein>
<keyword evidence="5" id="KW-1185">Reference proteome</keyword>
<proteinExistence type="predicted"/>
<dbReference type="Proteomes" id="UP000597989">
    <property type="component" value="Unassembled WGS sequence"/>
</dbReference>
<organism evidence="3 4">
    <name type="scientific">Saccharopolyspora thermophila</name>
    <dbReference type="NCBI Taxonomy" id="89367"/>
    <lineage>
        <taxon>Bacteria</taxon>
        <taxon>Bacillati</taxon>
        <taxon>Actinomycetota</taxon>
        <taxon>Actinomycetes</taxon>
        <taxon>Pseudonocardiales</taxon>
        <taxon>Pseudonocardiaceae</taxon>
        <taxon>Saccharopolyspora</taxon>
    </lineage>
</organism>
<reference evidence="3" key="3">
    <citation type="submission" date="2020-09" db="EMBL/GenBank/DDBJ databases">
        <authorList>
            <person name="Sun Q."/>
            <person name="Zhou Y."/>
        </authorList>
    </citation>
    <scope>NUCLEOTIDE SEQUENCE</scope>
    <source>
        <strain evidence="3">CGMCC 4.7206</strain>
    </source>
</reference>
<evidence type="ECO:0000313" key="3">
    <source>
        <dbReference type="EMBL" id="GGJ07013.1"/>
    </source>
</evidence>
<evidence type="ECO:0000256" key="1">
    <source>
        <dbReference type="SAM" id="MobiDB-lite"/>
    </source>
</evidence>
<reference evidence="2" key="4">
    <citation type="submission" date="2023-12" db="EMBL/GenBank/DDBJ databases">
        <authorList>
            <person name="Sun Q."/>
            <person name="Inoue M."/>
        </authorList>
    </citation>
    <scope>NUCLEOTIDE SEQUENCE</scope>
    <source>
        <strain evidence="2">JCM 10664</strain>
    </source>
</reference>
<evidence type="ECO:0000313" key="5">
    <source>
        <dbReference type="Proteomes" id="UP001500220"/>
    </source>
</evidence>
<evidence type="ECO:0000313" key="2">
    <source>
        <dbReference type="EMBL" id="GAA0529621.1"/>
    </source>
</evidence>